<dbReference type="EMBL" id="JAPWTK010000007">
    <property type="protein sequence ID" value="KAJ8960850.1"/>
    <property type="molecule type" value="Genomic_DNA"/>
</dbReference>
<dbReference type="Pfam" id="PF00002">
    <property type="entry name" value="7tm_2"/>
    <property type="match status" value="1"/>
</dbReference>
<evidence type="ECO:0000313" key="13">
    <source>
        <dbReference type="EMBL" id="KAJ8960850.1"/>
    </source>
</evidence>
<evidence type="ECO:0000256" key="3">
    <source>
        <dbReference type="ARBA" id="ARBA00022475"/>
    </source>
</evidence>
<feature type="transmembrane region" description="Helical" evidence="10">
    <location>
        <begin position="164"/>
        <end position="181"/>
    </location>
</feature>
<accession>A0AAV8ZBB4</accession>
<evidence type="ECO:0000256" key="10">
    <source>
        <dbReference type="SAM" id="Phobius"/>
    </source>
</evidence>
<evidence type="ECO:0000256" key="1">
    <source>
        <dbReference type="ARBA" id="ARBA00004651"/>
    </source>
</evidence>
<dbReference type="Proteomes" id="UP001162162">
    <property type="component" value="Unassembled WGS sequence"/>
</dbReference>
<organism evidence="13 14">
    <name type="scientific">Aromia moschata</name>
    <dbReference type="NCBI Taxonomy" id="1265417"/>
    <lineage>
        <taxon>Eukaryota</taxon>
        <taxon>Metazoa</taxon>
        <taxon>Ecdysozoa</taxon>
        <taxon>Arthropoda</taxon>
        <taxon>Hexapoda</taxon>
        <taxon>Insecta</taxon>
        <taxon>Pterygota</taxon>
        <taxon>Neoptera</taxon>
        <taxon>Endopterygota</taxon>
        <taxon>Coleoptera</taxon>
        <taxon>Polyphaga</taxon>
        <taxon>Cucujiformia</taxon>
        <taxon>Chrysomeloidea</taxon>
        <taxon>Cerambycidae</taxon>
        <taxon>Cerambycinae</taxon>
        <taxon>Callichromatini</taxon>
        <taxon>Aromia</taxon>
    </lineage>
</organism>
<keyword evidence="14" id="KW-1185">Reference proteome</keyword>
<comment type="caution">
    <text evidence="13">The sequence shown here is derived from an EMBL/GenBank/DDBJ whole genome shotgun (WGS) entry which is preliminary data.</text>
</comment>
<dbReference type="InterPro" id="IPR000832">
    <property type="entry name" value="GPCR_2_secretin-like"/>
</dbReference>
<dbReference type="PRINTS" id="PR00249">
    <property type="entry name" value="GPCRSECRETIN"/>
</dbReference>
<dbReference type="PROSITE" id="PS50261">
    <property type="entry name" value="G_PROTEIN_RECEP_F2_4"/>
    <property type="match status" value="1"/>
</dbReference>
<dbReference type="Gene3D" id="4.10.1240.10">
    <property type="entry name" value="GPCR, family 2, extracellular hormone receptor domain"/>
    <property type="match status" value="1"/>
</dbReference>
<keyword evidence="5 10" id="KW-1133">Transmembrane helix</keyword>
<keyword evidence="4 10" id="KW-0812">Transmembrane</keyword>
<comment type="subcellular location">
    <subcellularLocation>
        <location evidence="1">Cell membrane</location>
        <topology evidence="1">Multi-pass membrane protein</topology>
    </subcellularLocation>
</comment>
<evidence type="ECO:0000256" key="9">
    <source>
        <dbReference type="ARBA" id="ARBA00023224"/>
    </source>
</evidence>
<feature type="domain" description="G-protein coupled receptors family 2 profile 2" evidence="12">
    <location>
        <begin position="127"/>
        <end position="398"/>
    </location>
</feature>
<reference evidence="13" key="1">
    <citation type="journal article" date="2023" name="Insect Mol. Biol.">
        <title>Genome sequencing provides insights into the evolution of gene families encoding plant cell wall-degrading enzymes in longhorned beetles.</title>
        <authorList>
            <person name="Shin N.R."/>
            <person name="Okamura Y."/>
            <person name="Kirsch R."/>
            <person name="Pauchet Y."/>
        </authorList>
    </citation>
    <scope>NUCLEOTIDE SEQUENCE</scope>
    <source>
        <strain evidence="13">AMC_N1</strain>
    </source>
</reference>
<proteinExistence type="inferred from homology"/>
<evidence type="ECO:0000256" key="7">
    <source>
        <dbReference type="ARBA" id="ARBA00023136"/>
    </source>
</evidence>
<evidence type="ECO:0000256" key="4">
    <source>
        <dbReference type="ARBA" id="ARBA00022692"/>
    </source>
</evidence>
<dbReference type="InterPro" id="IPR050332">
    <property type="entry name" value="GPCR_2"/>
</dbReference>
<evidence type="ECO:0000256" key="5">
    <source>
        <dbReference type="ARBA" id="ARBA00022989"/>
    </source>
</evidence>
<dbReference type="SUPFAM" id="SSF111418">
    <property type="entry name" value="Hormone receptor domain"/>
    <property type="match status" value="1"/>
</dbReference>
<gene>
    <name evidence="13" type="ORF">NQ318_020148</name>
</gene>
<evidence type="ECO:0000256" key="8">
    <source>
        <dbReference type="ARBA" id="ARBA00023170"/>
    </source>
</evidence>
<keyword evidence="7 10" id="KW-0472">Membrane</keyword>
<comment type="similarity">
    <text evidence="2">Belongs to the G-protein coupled receptor 2 family.</text>
</comment>
<feature type="domain" description="G-protein coupled receptors family 2 profile 1" evidence="11">
    <location>
        <begin position="44"/>
        <end position="119"/>
    </location>
</feature>
<dbReference type="PANTHER" id="PTHR45620:SF43">
    <property type="entry name" value="HECTOR, ISOFORM A"/>
    <property type="match status" value="1"/>
</dbReference>
<keyword evidence="8" id="KW-0675">Receptor</keyword>
<keyword evidence="3" id="KW-1003">Cell membrane</keyword>
<dbReference type="Pfam" id="PF02793">
    <property type="entry name" value="HRM"/>
    <property type="match status" value="1"/>
</dbReference>
<sequence>MSFFCFQGQTFAMSNSNATEILNMALNKSEVFKNCGTKPPTPGYCPEVFDKLLFFMLHGEICWPETPPGTMANHSCPKMPHLGFDTTRLAYKECWENGTWFINHEGREWSNYTQCVNRDEFEFLTFINKLHVIGYAISLAALVVSLWIFVAFRSLRCTRIRIHTQLFTSFILNNIMWIIWYEKVIPDPEVTRDNLWWCQMLHIVKEYFMVANYMWMLCEGLHLHLALVVVFVREERTMKWFFAIGWGIPVFIVTTHSLVRYYVTKDTFMCWLEEMSYSSWFLSVPVLITLTLCTIFLINVLRVILTIMHPNSPNPAPVGVRRAARAALILIPPLRAAVHLAAYGPSPAASPLPLLYLAVPGHCPLPGWQFLHKQTKGLCFSVEIRRGLCCSCLFCFANQDVHQALKGFFHRSMHRNVRWSNYHYTGAADSAGIYVVNGNSQSHRKSTDTTRL</sequence>
<dbReference type="GO" id="GO:0008528">
    <property type="term" value="F:G protein-coupled peptide receptor activity"/>
    <property type="evidence" value="ECO:0007669"/>
    <property type="project" value="TreeGrafter"/>
</dbReference>
<dbReference type="AlphaFoldDB" id="A0AAV8ZBB4"/>
<evidence type="ECO:0000313" key="14">
    <source>
        <dbReference type="Proteomes" id="UP001162162"/>
    </source>
</evidence>
<dbReference type="GO" id="GO:0005886">
    <property type="term" value="C:plasma membrane"/>
    <property type="evidence" value="ECO:0007669"/>
    <property type="project" value="UniProtKB-SubCell"/>
</dbReference>
<dbReference type="Gene3D" id="1.20.1070.10">
    <property type="entry name" value="Rhodopsin 7-helix transmembrane proteins"/>
    <property type="match status" value="1"/>
</dbReference>
<evidence type="ECO:0000256" key="2">
    <source>
        <dbReference type="ARBA" id="ARBA00005314"/>
    </source>
</evidence>
<dbReference type="InterPro" id="IPR001879">
    <property type="entry name" value="GPCR_2_extracellular_dom"/>
</dbReference>
<keyword evidence="6" id="KW-0297">G-protein coupled receptor</keyword>
<protein>
    <recommendedName>
        <fullName evidence="15">Calcitonin receptor</fullName>
    </recommendedName>
</protein>
<feature type="transmembrane region" description="Helical" evidence="10">
    <location>
        <begin position="132"/>
        <end position="152"/>
    </location>
</feature>
<feature type="transmembrane region" description="Helical" evidence="10">
    <location>
        <begin position="213"/>
        <end position="233"/>
    </location>
</feature>
<feature type="transmembrane region" description="Helical" evidence="10">
    <location>
        <begin position="240"/>
        <end position="259"/>
    </location>
</feature>
<dbReference type="InterPro" id="IPR017981">
    <property type="entry name" value="GPCR_2-like_7TM"/>
</dbReference>
<dbReference type="PANTHER" id="PTHR45620">
    <property type="entry name" value="PDF RECEPTOR-LIKE PROTEIN-RELATED"/>
    <property type="match status" value="1"/>
</dbReference>
<evidence type="ECO:0000256" key="6">
    <source>
        <dbReference type="ARBA" id="ARBA00023040"/>
    </source>
</evidence>
<name>A0AAV8ZBB4_9CUCU</name>
<dbReference type="GO" id="GO:0007166">
    <property type="term" value="P:cell surface receptor signaling pathway"/>
    <property type="evidence" value="ECO:0007669"/>
    <property type="project" value="InterPro"/>
</dbReference>
<dbReference type="SMART" id="SM00008">
    <property type="entry name" value="HormR"/>
    <property type="match status" value="1"/>
</dbReference>
<evidence type="ECO:0000259" key="11">
    <source>
        <dbReference type="PROSITE" id="PS50227"/>
    </source>
</evidence>
<feature type="transmembrane region" description="Helical" evidence="10">
    <location>
        <begin position="279"/>
        <end position="301"/>
    </location>
</feature>
<evidence type="ECO:0008006" key="15">
    <source>
        <dbReference type="Google" id="ProtNLM"/>
    </source>
</evidence>
<dbReference type="PROSITE" id="PS50227">
    <property type="entry name" value="G_PROTEIN_RECEP_F2_3"/>
    <property type="match status" value="1"/>
</dbReference>
<keyword evidence="9" id="KW-0807">Transducer</keyword>
<dbReference type="GO" id="GO:0007188">
    <property type="term" value="P:adenylate cyclase-modulating G protein-coupled receptor signaling pathway"/>
    <property type="evidence" value="ECO:0007669"/>
    <property type="project" value="TreeGrafter"/>
</dbReference>
<dbReference type="InterPro" id="IPR036445">
    <property type="entry name" value="GPCR_2_extracell_dom_sf"/>
</dbReference>
<evidence type="ECO:0000259" key="12">
    <source>
        <dbReference type="PROSITE" id="PS50261"/>
    </source>
</evidence>